<name>A0A7K0K5B2_9ACTO</name>
<evidence type="ECO:0000256" key="2">
    <source>
        <dbReference type="ARBA" id="ARBA00022692"/>
    </source>
</evidence>
<keyword evidence="2 6" id="KW-0812">Transmembrane</keyword>
<dbReference type="GO" id="GO:0012505">
    <property type="term" value="C:endomembrane system"/>
    <property type="evidence" value="ECO:0007669"/>
    <property type="project" value="UniProtKB-SubCell"/>
</dbReference>
<gene>
    <name evidence="7" type="ORF">FYJ63_10410</name>
</gene>
<accession>A0A7K0K5B2</accession>
<feature type="compositionally biased region" description="Polar residues" evidence="5">
    <location>
        <begin position="276"/>
        <end position="296"/>
    </location>
</feature>
<feature type="transmembrane region" description="Helical" evidence="6">
    <location>
        <begin position="172"/>
        <end position="191"/>
    </location>
</feature>
<sequence>MKTASTVLQPTPEQIKRWRHYLAEERAEARIYRELAKRRSGLDRDILLQIAKAEGRHEQYWLDRLGEHAEPTPKSAWHVRILQNLAIKIGSIFVLALMQRSEERGTYDLDADASPQMAADEYLHSEVVRALAAKSRARFSGKARAMIFGINDGLVSNLALVAGMAGSVSSRGIILLTGFTGLVAGALSMGAGEYISITSQRELLESSLPNPKMRERLPMLDRAANELQLLFLARGEDDETAAAHAALILESINSQQDFSALDDDSRRVSDTDTQDLNNPTNCNDSLISESETLQETLKSESDPTPEISESATVPLEAIGSGIQAGSFSFGAFSLGALVPILPFIFGLASWVGIIVATALVGLILLFIGGVMGILSGKPPFLRALRQAAIGIGAAIVTYLLGTLASGVQFL</sequence>
<evidence type="ECO:0000256" key="5">
    <source>
        <dbReference type="SAM" id="MobiDB-lite"/>
    </source>
</evidence>
<proteinExistence type="predicted"/>
<evidence type="ECO:0000313" key="8">
    <source>
        <dbReference type="Proteomes" id="UP000442535"/>
    </source>
</evidence>
<protein>
    <submittedName>
        <fullName evidence="7">Rubrerythrin family protein</fullName>
    </submittedName>
</protein>
<comment type="subcellular location">
    <subcellularLocation>
        <location evidence="1">Endomembrane system</location>
        <topology evidence="1">Multi-pass membrane protein</topology>
    </subcellularLocation>
</comment>
<feature type="transmembrane region" description="Helical" evidence="6">
    <location>
        <begin position="351"/>
        <end position="375"/>
    </location>
</feature>
<feature type="transmembrane region" description="Helical" evidence="6">
    <location>
        <begin position="145"/>
        <end position="166"/>
    </location>
</feature>
<dbReference type="AlphaFoldDB" id="A0A7K0K5B2"/>
<evidence type="ECO:0000256" key="4">
    <source>
        <dbReference type="ARBA" id="ARBA00023136"/>
    </source>
</evidence>
<dbReference type="PANTHER" id="PTHR31851">
    <property type="entry name" value="FE(2+)/MN(2+) TRANSPORTER PCL1"/>
    <property type="match status" value="1"/>
</dbReference>
<evidence type="ECO:0000256" key="1">
    <source>
        <dbReference type="ARBA" id="ARBA00004127"/>
    </source>
</evidence>
<dbReference type="InterPro" id="IPR008217">
    <property type="entry name" value="Ccc1_fam"/>
</dbReference>
<organism evidence="7 8">
    <name type="scientific">Mobiluncus porci</name>
    <dbReference type="NCBI Taxonomy" id="2652278"/>
    <lineage>
        <taxon>Bacteria</taxon>
        <taxon>Bacillati</taxon>
        <taxon>Actinomycetota</taxon>
        <taxon>Actinomycetes</taxon>
        <taxon>Actinomycetales</taxon>
        <taxon>Actinomycetaceae</taxon>
        <taxon>Mobiluncus</taxon>
    </lineage>
</organism>
<dbReference type="RefSeq" id="WP_154546491.1">
    <property type="nucleotide sequence ID" value="NZ_VUMY01000025.1"/>
</dbReference>
<dbReference type="CDD" id="cd01044">
    <property type="entry name" value="Ferritin_CCC1_N"/>
    <property type="match status" value="1"/>
</dbReference>
<dbReference type="Pfam" id="PF01988">
    <property type="entry name" value="VIT1"/>
    <property type="match status" value="1"/>
</dbReference>
<keyword evidence="8" id="KW-1185">Reference proteome</keyword>
<reference evidence="7 8" key="1">
    <citation type="submission" date="2019-08" db="EMBL/GenBank/DDBJ databases">
        <title>In-depth cultivation of the pig gut microbiome towards novel bacterial diversity and tailored functional studies.</title>
        <authorList>
            <person name="Wylensek D."/>
            <person name="Hitch T.C.A."/>
            <person name="Clavel T."/>
        </authorList>
    </citation>
    <scope>NUCLEOTIDE SEQUENCE [LARGE SCALE GENOMIC DNA]</scope>
    <source>
        <strain evidence="7 8">RF-GAM-744-WT-7</strain>
    </source>
</reference>
<dbReference type="InterPro" id="IPR039376">
    <property type="entry name" value="Ferritin_CCC1_N"/>
</dbReference>
<evidence type="ECO:0000313" key="7">
    <source>
        <dbReference type="EMBL" id="MST50629.1"/>
    </source>
</evidence>
<comment type="caution">
    <text evidence="7">The sequence shown here is derived from an EMBL/GenBank/DDBJ whole genome shotgun (WGS) entry which is preliminary data.</text>
</comment>
<dbReference type="EMBL" id="VUMY01000025">
    <property type="protein sequence ID" value="MST50629.1"/>
    <property type="molecule type" value="Genomic_DNA"/>
</dbReference>
<evidence type="ECO:0000256" key="3">
    <source>
        <dbReference type="ARBA" id="ARBA00022989"/>
    </source>
</evidence>
<keyword evidence="3 6" id="KW-1133">Transmembrane helix</keyword>
<feature type="region of interest" description="Disordered" evidence="5">
    <location>
        <begin position="260"/>
        <end position="307"/>
    </location>
</feature>
<feature type="transmembrane region" description="Helical" evidence="6">
    <location>
        <begin position="327"/>
        <end position="345"/>
    </location>
</feature>
<dbReference type="GO" id="GO:0005384">
    <property type="term" value="F:manganese ion transmembrane transporter activity"/>
    <property type="evidence" value="ECO:0007669"/>
    <property type="project" value="InterPro"/>
</dbReference>
<dbReference type="Proteomes" id="UP000442535">
    <property type="component" value="Unassembled WGS sequence"/>
</dbReference>
<evidence type="ECO:0000256" key="6">
    <source>
        <dbReference type="SAM" id="Phobius"/>
    </source>
</evidence>
<dbReference type="GO" id="GO:0030026">
    <property type="term" value="P:intracellular manganese ion homeostasis"/>
    <property type="evidence" value="ECO:0007669"/>
    <property type="project" value="InterPro"/>
</dbReference>
<feature type="transmembrane region" description="Helical" evidence="6">
    <location>
        <begin position="387"/>
        <end position="409"/>
    </location>
</feature>
<keyword evidence="4 6" id="KW-0472">Membrane</keyword>